<dbReference type="PANTHER" id="PTHR43685">
    <property type="entry name" value="GLYCOSYLTRANSFERASE"/>
    <property type="match status" value="1"/>
</dbReference>
<dbReference type="InterPro" id="IPR029044">
    <property type="entry name" value="Nucleotide-diphossugar_trans"/>
</dbReference>
<dbReference type="PATRIC" id="fig|1710896.3.peg.5111"/>
<reference evidence="2 3" key="1">
    <citation type="submission" date="2015-09" db="EMBL/GenBank/DDBJ databases">
        <title>Aphanizomenon flos-aquae WA102.</title>
        <authorList>
            <person name="Driscoll C."/>
        </authorList>
    </citation>
    <scope>NUCLEOTIDE SEQUENCE [LARGE SCALE GENOMIC DNA]</scope>
    <source>
        <strain evidence="2">WA102</strain>
    </source>
</reference>
<protein>
    <submittedName>
        <fullName evidence="2">Family 2 glycosyl transferase</fullName>
    </submittedName>
</protein>
<sequence length="281" mass="32528">MKKSILFSVIIPTYHRNDLLAKCLDCLAPGIQTLPADQYEVIVSDDGYESTAQEMIQQNYPWAKWVAGFRKGPAANRNNGAKYARGEWLAFTDDDCLPDPQWLESYGEAIANHKSYLVFEGRTYVDRPRKNLAETSPINESGGYLWSCNFCIQRQLFESLNGFDERFPYAAMEDVDLRLRLTKNRHKFLFIKTASVCHPWRHKGGWKKLKQHQQSTLIYLSIHPDELSSINSISYLRMALYGILKNTIPEILKLNLFGIHEAFLEHFSFLQMAIVLLKYKH</sequence>
<evidence type="ECO:0000313" key="3">
    <source>
        <dbReference type="Proteomes" id="UP000092093"/>
    </source>
</evidence>
<gene>
    <name evidence="2" type="ORF">AN484_20325</name>
</gene>
<dbReference type="AlphaFoldDB" id="A0A1B7WX75"/>
<dbReference type="Pfam" id="PF00535">
    <property type="entry name" value="Glycos_transf_2"/>
    <property type="match status" value="1"/>
</dbReference>
<dbReference type="SUPFAM" id="SSF53448">
    <property type="entry name" value="Nucleotide-diphospho-sugar transferases"/>
    <property type="match status" value="1"/>
</dbReference>
<dbReference type="Proteomes" id="UP000092093">
    <property type="component" value="Unassembled WGS sequence"/>
</dbReference>
<evidence type="ECO:0000313" key="2">
    <source>
        <dbReference type="EMBL" id="OBQ41718.1"/>
    </source>
</evidence>
<dbReference type="GO" id="GO:0016740">
    <property type="term" value="F:transferase activity"/>
    <property type="evidence" value="ECO:0007669"/>
    <property type="project" value="UniProtKB-KW"/>
</dbReference>
<evidence type="ECO:0000259" key="1">
    <source>
        <dbReference type="Pfam" id="PF00535"/>
    </source>
</evidence>
<accession>A0A1B7WX75</accession>
<dbReference type="InterPro" id="IPR050834">
    <property type="entry name" value="Glycosyltransf_2"/>
</dbReference>
<dbReference type="PANTHER" id="PTHR43685:SF3">
    <property type="entry name" value="SLR2126 PROTEIN"/>
    <property type="match status" value="1"/>
</dbReference>
<feature type="domain" description="Glycosyltransferase 2-like" evidence="1">
    <location>
        <begin position="8"/>
        <end position="135"/>
    </location>
</feature>
<dbReference type="Gene3D" id="3.90.550.10">
    <property type="entry name" value="Spore Coat Polysaccharide Biosynthesis Protein SpsA, Chain A"/>
    <property type="match status" value="1"/>
</dbReference>
<organism evidence="2 3">
    <name type="scientific">Aphanizomenon flos-aquae WA102</name>
    <dbReference type="NCBI Taxonomy" id="1710896"/>
    <lineage>
        <taxon>Bacteria</taxon>
        <taxon>Bacillati</taxon>
        <taxon>Cyanobacteriota</taxon>
        <taxon>Cyanophyceae</taxon>
        <taxon>Nostocales</taxon>
        <taxon>Aphanizomenonaceae</taxon>
        <taxon>Aphanizomenon</taxon>
    </lineage>
</organism>
<dbReference type="InterPro" id="IPR001173">
    <property type="entry name" value="Glyco_trans_2-like"/>
</dbReference>
<comment type="caution">
    <text evidence="2">The sequence shown here is derived from an EMBL/GenBank/DDBJ whole genome shotgun (WGS) entry which is preliminary data.</text>
</comment>
<proteinExistence type="predicted"/>
<keyword evidence="2" id="KW-0808">Transferase</keyword>
<name>A0A1B7WX75_APHFL</name>
<dbReference type="EMBL" id="LJOW01000138">
    <property type="protein sequence ID" value="OBQ41718.1"/>
    <property type="molecule type" value="Genomic_DNA"/>
</dbReference>